<evidence type="ECO:0000313" key="2">
    <source>
        <dbReference type="EMBL" id="MBW0480913.1"/>
    </source>
</evidence>
<dbReference type="AlphaFoldDB" id="A0A9Q3CDA2"/>
<dbReference type="PROSITE" id="PS50878">
    <property type="entry name" value="RT_POL"/>
    <property type="match status" value="1"/>
</dbReference>
<proteinExistence type="predicted"/>
<dbReference type="OrthoDB" id="2742885at2759"/>
<accession>A0A9Q3CDA2</accession>
<sequence>MTIIARNISNQLEMSNFFDCSQAGFRSRQEATAQVIALSEIIQRQRNAALATHGLYIDFKKVFDRVPHEGLWAKLRKVEIHPKLINLLRHSYDNASIECFTDNTCSKPFPRPIGTRQGCPFSPLLFNIFVNDVLSATTKGIPVPSCNGLQWGLLFSDDTLALAESFTEVQDICTRLTTFCRKWHSKSLVVPHGPPELLLQEGLYDHVFHLDGGKWVWEESINTLVA</sequence>
<keyword evidence="3" id="KW-1185">Reference proteome</keyword>
<dbReference type="InterPro" id="IPR000477">
    <property type="entry name" value="RT_dom"/>
</dbReference>
<comment type="caution">
    <text evidence="2">The sequence shown here is derived from an EMBL/GenBank/DDBJ whole genome shotgun (WGS) entry which is preliminary data.</text>
</comment>
<organism evidence="2 3">
    <name type="scientific">Austropuccinia psidii MF-1</name>
    <dbReference type="NCBI Taxonomy" id="1389203"/>
    <lineage>
        <taxon>Eukaryota</taxon>
        <taxon>Fungi</taxon>
        <taxon>Dikarya</taxon>
        <taxon>Basidiomycota</taxon>
        <taxon>Pucciniomycotina</taxon>
        <taxon>Pucciniomycetes</taxon>
        <taxon>Pucciniales</taxon>
        <taxon>Sphaerophragmiaceae</taxon>
        <taxon>Austropuccinia</taxon>
    </lineage>
</organism>
<name>A0A9Q3CDA2_9BASI</name>
<dbReference type="EMBL" id="AVOT02006164">
    <property type="protein sequence ID" value="MBW0480913.1"/>
    <property type="molecule type" value="Genomic_DNA"/>
</dbReference>
<gene>
    <name evidence="2" type="ORF">O181_020628</name>
</gene>
<evidence type="ECO:0000313" key="3">
    <source>
        <dbReference type="Proteomes" id="UP000765509"/>
    </source>
</evidence>
<feature type="domain" description="Reverse transcriptase" evidence="1">
    <location>
        <begin position="1"/>
        <end position="205"/>
    </location>
</feature>
<dbReference type="SUPFAM" id="SSF56672">
    <property type="entry name" value="DNA/RNA polymerases"/>
    <property type="match status" value="1"/>
</dbReference>
<dbReference type="Proteomes" id="UP000765509">
    <property type="component" value="Unassembled WGS sequence"/>
</dbReference>
<dbReference type="PANTHER" id="PTHR19446">
    <property type="entry name" value="REVERSE TRANSCRIPTASES"/>
    <property type="match status" value="1"/>
</dbReference>
<evidence type="ECO:0000259" key="1">
    <source>
        <dbReference type="PROSITE" id="PS50878"/>
    </source>
</evidence>
<reference evidence="2" key="1">
    <citation type="submission" date="2021-03" db="EMBL/GenBank/DDBJ databases">
        <title>Draft genome sequence of rust myrtle Austropuccinia psidii MF-1, a brazilian biotype.</title>
        <authorList>
            <person name="Quecine M.C."/>
            <person name="Pachon D.M.R."/>
            <person name="Bonatelli M.L."/>
            <person name="Correr F.H."/>
            <person name="Franceschini L.M."/>
            <person name="Leite T.F."/>
            <person name="Margarido G.R.A."/>
            <person name="Almeida C.A."/>
            <person name="Ferrarezi J.A."/>
            <person name="Labate C.A."/>
        </authorList>
    </citation>
    <scope>NUCLEOTIDE SEQUENCE</scope>
    <source>
        <strain evidence="2">MF-1</strain>
    </source>
</reference>
<protein>
    <recommendedName>
        <fullName evidence="1">Reverse transcriptase domain-containing protein</fullName>
    </recommendedName>
</protein>
<dbReference type="InterPro" id="IPR043502">
    <property type="entry name" value="DNA/RNA_pol_sf"/>
</dbReference>
<dbReference type="Pfam" id="PF00078">
    <property type="entry name" value="RVT_1"/>
    <property type="match status" value="1"/>
</dbReference>